<accession>A0A1M4E2K9</accession>
<dbReference type="InterPro" id="IPR018649">
    <property type="entry name" value="SHOCT"/>
</dbReference>
<protein>
    <recommendedName>
        <fullName evidence="1">SHOCT domain-containing protein</fullName>
    </recommendedName>
</protein>
<evidence type="ECO:0000313" key="2">
    <source>
        <dbReference type="EMBL" id="SBO93033.1"/>
    </source>
</evidence>
<proteinExistence type="predicted"/>
<sequence>MPSDPAKDPASVVFSLGWGATHKSLPFAAAVLAAVPSSRRRLSPARGLQVAELIAKLGELRDAGVLSEEEFQAKKAELLSRM</sequence>
<gene>
    <name evidence="2" type="ORF">BN4615_P2547</name>
</gene>
<dbReference type="Pfam" id="PF09851">
    <property type="entry name" value="SHOCT"/>
    <property type="match status" value="1"/>
</dbReference>
<dbReference type="AlphaFoldDB" id="A0A1M4E2K9"/>
<name>A0A1M4E2K9_9ACTN</name>
<evidence type="ECO:0000259" key="1">
    <source>
        <dbReference type="Pfam" id="PF09851"/>
    </source>
</evidence>
<organism evidence="2">
    <name type="scientific">Nonomuraea gerenzanensis</name>
    <dbReference type="NCBI Taxonomy" id="93944"/>
    <lineage>
        <taxon>Bacteria</taxon>
        <taxon>Bacillati</taxon>
        <taxon>Actinomycetota</taxon>
        <taxon>Actinomycetes</taxon>
        <taxon>Streptosporangiales</taxon>
        <taxon>Streptosporangiaceae</taxon>
        <taxon>Nonomuraea</taxon>
    </lineage>
</organism>
<feature type="domain" description="SHOCT" evidence="1">
    <location>
        <begin position="54"/>
        <end position="79"/>
    </location>
</feature>
<reference evidence="2" key="1">
    <citation type="submission" date="2016-04" db="EMBL/GenBank/DDBJ databases">
        <authorList>
            <person name="Evans L.H."/>
            <person name="Alamgir A."/>
            <person name="Owens N."/>
            <person name="Weber N.D."/>
            <person name="Virtaneva K."/>
            <person name="Barbian K."/>
            <person name="Babar A."/>
            <person name="Rosenke K."/>
        </authorList>
    </citation>
    <scope>NUCLEOTIDE SEQUENCE</scope>
    <source>
        <strain evidence="2">Nono1</strain>
    </source>
</reference>
<dbReference type="EMBL" id="LT559118">
    <property type="protein sequence ID" value="SBO93033.1"/>
    <property type="molecule type" value="Genomic_DNA"/>
</dbReference>